<dbReference type="Proteomes" id="UP000234681">
    <property type="component" value="Chromosome 17"/>
</dbReference>
<evidence type="ECO:0000313" key="3">
    <source>
        <dbReference type="Proteomes" id="UP000234681"/>
    </source>
</evidence>
<dbReference type="EMBL" id="CH473990">
    <property type="protein sequence ID" value="EDL78648.1"/>
    <property type="molecule type" value="Genomic_DNA"/>
</dbReference>
<reference evidence="3" key="1">
    <citation type="submission" date="2005-09" db="EMBL/GenBank/DDBJ databases">
        <authorList>
            <person name="Mural R.J."/>
            <person name="Li P.W."/>
            <person name="Adams M.D."/>
            <person name="Amanatides P.G."/>
            <person name="Baden-Tillson H."/>
            <person name="Barnstead M."/>
            <person name="Chin S.H."/>
            <person name="Dew I."/>
            <person name="Evans C.A."/>
            <person name="Ferriera S."/>
            <person name="Flanigan M."/>
            <person name="Fosler C."/>
            <person name="Glodek A."/>
            <person name="Gu Z."/>
            <person name="Holt R.A."/>
            <person name="Jennings D."/>
            <person name="Kraft C.L."/>
            <person name="Lu F."/>
            <person name="Nguyen T."/>
            <person name="Nusskern D.R."/>
            <person name="Pfannkoch C.M."/>
            <person name="Sitter C."/>
            <person name="Sutton G.G."/>
            <person name="Venter J.C."/>
            <person name="Wang Z."/>
            <person name="Woodage T."/>
            <person name="Zheng X.H."/>
            <person name="Zhong F."/>
        </authorList>
    </citation>
    <scope>NUCLEOTIDE SEQUENCE [LARGE SCALE GENOMIC DNA]</scope>
    <source>
        <strain>BN</strain>
        <strain evidence="3">Sprague-Dawley</strain>
    </source>
</reference>
<evidence type="ECO:0000256" key="1">
    <source>
        <dbReference type="SAM" id="MobiDB-lite"/>
    </source>
</evidence>
<name>A6JLX1_RAT</name>
<accession>A6JLX1</accession>
<sequence>MRSRRPRTLWKSLAAILEEWRCQAQAEKEAGRRSESVKLTGVGHQPSLLLR</sequence>
<dbReference type="AlphaFoldDB" id="A6JLX1"/>
<evidence type="ECO:0000313" key="2">
    <source>
        <dbReference type="EMBL" id="EDL78648.1"/>
    </source>
</evidence>
<organism evidence="2 3">
    <name type="scientific">Rattus norvegicus</name>
    <name type="common">Rat</name>
    <dbReference type="NCBI Taxonomy" id="10116"/>
    <lineage>
        <taxon>Eukaryota</taxon>
        <taxon>Metazoa</taxon>
        <taxon>Chordata</taxon>
        <taxon>Craniata</taxon>
        <taxon>Vertebrata</taxon>
        <taxon>Euteleostomi</taxon>
        <taxon>Mammalia</taxon>
        <taxon>Eutheria</taxon>
        <taxon>Euarchontoglires</taxon>
        <taxon>Glires</taxon>
        <taxon>Rodentia</taxon>
        <taxon>Myomorpha</taxon>
        <taxon>Muroidea</taxon>
        <taxon>Muridae</taxon>
        <taxon>Murinae</taxon>
        <taxon>Rattus</taxon>
    </lineage>
</organism>
<feature type="region of interest" description="Disordered" evidence="1">
    <location>
        <begin position="29"/>
        <end position="51"/>
    </location>
</feature>
<gene>
    <name evidence="2" type="ORF">rCG_55733</name>
</gene>
<proteinExistence type="predicted"/>
<protein>
    <submittedName>
        <fullName evidence="2">RCG55733</fullName>
    </submittedName>
</protein>